<dbReference type="RefSeq" id="XP_009260596.1">
    <property type="nucleotide sequence ID" value="XM_009262321.1"/>
</dbReference>
<dbReference type="Proteomes" id="UP000007978">
    <property type="component" value="Chromosome 1"/>
</dbReference>
<feature type="region of interest" description="Disordered" evidence="1">
    <location>
        <begin position="19"/>
        <end position="39"/>
    </location>
</feature>
<gene>
    <name evidence="3" type="ORF">FPSE_09204</name>
</gene>
<dbReference type="EMBL" id="AFNW01000306">
    <property type="protein sequence ID" value="EKJ70694.1"/>
    <property type="molecule type" value="Genomic_DNA"/>
</dbReference>
<evidence type="ECO:0000313" key="4">
    <source>
        <dbReference type="Proteomes" id="UP000007978"/>
    </source>
</evidence>
<organism evidence="3 4">
    <name type="scientific">Fusarium pseudograminearum (strain CS3096)</name>
    <name type="common">Wheat and barley crown-rot fungus</name>
    <dbReference type="NCBI Taxonomy" id="1028729"/>
    <lineage>
        <taxon>Eukaryota</taxon>
        <taxon>Fungi</taxon>
        <taxon>Dikarya</taxon>
        <taxon>Ascomycota</taxon>
        <taxon>Pezizomycotina</taxon>
        <taxon>Sordariomycetes</taxon>
        <taxon>Hypocreomycetidae</taxon>
        <taxon>Hypocreales</taxon>
        <taxon>Nectriaceae</taxon>
        <taxon>Fusarium</taxon>
    </lineage>
</organism>
<dbReference type="AlphaFoldDB" id="K3VAZ0"/>
<evidence type="ECO:0008006" key="5">
    <source>
        <dbReference type="Google" id="ProtNLM"/>
    </source>
</evidence>
<reference evidence="3 4" key="1">
    <citation type="journal article" date="2012" name="PLoS Pathog.">
        <title>Comparative pathogenomics reveals horizontally acquired novel virulence genes in fungi infecting cereal hosts.</title>
        <authorList>
            <person name="Gardiner D.M."/>
            <person name="McDonald M.C."/>
            <person name="Covarelli L."/>
            <person name="Solomon P.S."/>
            <person name="Rusu A.G."/>
            <person name="Marshall M."/>
            <person name="Kazan K."/>
            <person name="Chakraborty S."/>
            <person name="McDonald B.A."/>
            <person name="Manners J.M."/>
        </authorList>
    </citation>
    <scope>NUCLEOTIDE SEQUENCE [LARGE SCALE GENOMIC DNA]</scope>
    <source>
        <strain evidence="3 4">CS3096</strain>
    </source>
</reference>
<keyword evidence="2" id="KW-0732">Signal</keyword>
<feature type="chain" id="PRO_5003870577" description="Secreted protein" evidence="2">
    <location>
        <begin position="24"/>
        <end position="109"/>
    </location>
</feature>
<evidence type="ECO:0000256" key="1">
    <source>
        <dbReference type="SAM" id="MobiDB-lite"/>
    </source>
</evidence>
<sequence>MPFGMRRHLLRLIALIRSQGTQTKADSKAGKAKSSGRQTEGWCKKSFKVMAEVWRNGPSVRVHSRAVANKVTQTAKNNGDAVPRQGWARRVCTVMMDRKGKKPKWIMSR</sequence>
<dbReference type="KEGG" id="fpu:FPSE_09204"/>
<accession>K3VAZ0</accession>
<dbReference type="OrthoDB" id="10314433at2759"/>
<dbReference type="HOGENOM" id="CLU_2184128_0_0_1"/>
<evidence type="ECO:0000256" key="2">
    <source>
        <dbReference type="SAM" id="SignalP"/>
    </source>
</evidence>
<evidence type="ECO:0000313" key="3">
    <source>
        <dbReference type="EMBL" id="EKJ70694.1"/>
    </source>
</evidence>
<name>K3VAZ0_FUSPC</name>
<comment type="caution">
    <text evidence="3">The sequence shown here is derived from an EMBL/GenBank/DDBJ whole genome shotgun (WGS) entry which is preliminary data.</text>
</comment>
<dbReference type="GeneID" id="20367821"/>
<proteinExistence type="predicted"/>
<feature type="signal peptide" evidence="2">
    <location>
        <begin position="1"/>
        <end position="23"/>
    </location>
</feature>
<protein>
    <recommendedName>
        <fullName evidence="5">Secreted protein</fullName>
    </recommendedName>
</protein>
<keyword evidence="4" id="KW-1185">Reference proteome</keyword>